<protein>
    <submittedName>
        <fullName evidence="1">Uncharacterized protein</fullName>
    </submittedName>
</protein>
<sequence length="363" mass="41070">MGKKTRIGSKIKKPKKTGIRINPAGLLENGIQALQEGDYASALSISEQAYKLAPKNVEIIDFYAELLIIGSEYLRARSLLLESMGLDKVGRNRATRLLSLSETYFGIEGAKYIEEAIKILKEKEGSDENKKMLSHAYFALAERYICGDKPFLSLKCLEMVEGVTFEKRVIFCNCLLNIFSKFHNKQLSSEEHGLFITLIKQESTLSSDSLSSEAVFSVIRDLAKKTYDDVDPVMQQILSGKEAEEMHGKFQILISFAKLLCEFCLHKECEVVVSVLLSYESDNEEILLIGRINCVMHQSHVDVESKEHKNAREAEFSYLVKEIEVLKANSLIKSDVWDMSVEEMTKRMSSLESGDFAKDEEED</sequence>
<name>A0ABQ5JXC3_9EUKA</name>
<dbReference type="InterPro" id="IPR011990">
    <property type="entry name" value="TPR-like_helical_dom_sf"/>
</dbReference>
<dbReference type="EMBL" id="BQXS01012304">
    <property type="protein sequence ID" value="GKT21226.1"/>
    <property type="molecule type" value="Genomic_DNA"/>
</dbReference>
<evidence type="ECO:0000313" key="1">
    <source>
        <dbReference type="EMBL" id="GKT21226.1"/>
    </source>
</evidence>
<organism evidence="1 2">
    <name type="scientific">Aduncisulcus paluster</name>
    <dbReference type="NCBI Taxonomy" id="2918883"/>
    <lineage>
        <taxon>Eukaryota</taxon>
        <taxon>Metamonada</taxon>
        <taxon>Carpediemonas-like organisms</taxon>
        <taxon>Aduncisulcus</taxon>
    </lineage>
</organism>
<keyword evidence="2" id="KW-1185">Reference proteome</keyword>
<proteinExistence type="predicted"/>
<comment type="caution">
    <text evidence="1">The sequence shown here is derived from an EMBL/GenBank/DDBJ whole genome shotgun (WGS) entry which is preliminary data.</text>
</comment>
<evidence type="ECO:0000313" key="2">
    <source>
        <dbReference type="Proteomes" id="UP001057375"/>
    </source>
</evidence>
<gene>
    <name evidence="1" type="ORF">ADUPG1_011844</name>
</gene>
<dbReference type="SUPFAM" id="SSF48452">
    <property type="entry name" value="TPR-like"/>
    <property type="match status" value="1"/>
</dbReference>
<dbReference type="Proteomes" id="UP001057375">
    <property type="component" value="Unassembled WGS sequence"/>
</dbReference>
<accession>A0ABQ5JXC3</accession>
<dbReference type="Gene3D" id="1.25.40.10">
    <property type="entry name" value="Tetratricopeptide repeat domain"/>
    <property type="match status" value="1"/>
</dbReference>
<reference evidence="1" key="1">
    <citation type="submission" date="2022-03" db="EMBL/GenBank/DDBJ databases">
        <title>Draft genome sequence of Aduncisulcus paluster, a free-living microaerophilic Fornicata.</title>
        <authorList>
            <person name="Yuyama I."/>
            <person name="Kume K."/>
            <person name="Tamura T."/>
            <person name="Inagaki Y."/>
            <person name="Hashimoto T."/>
        </authorList>
    </citation>
    <scope>NUCLEOTIDE SEQUENCE</scope>
    <source>
        <strain evidence="1">NY0171</strain>
    </source>
</reference>